<dbReference type="SUPFAM" id="SSF46689">
    <property type="entry name" value="Homeodomain-like"/>
    <property type="match status" value="1"/>
</dbReference>
<dbReference type="AlphaFoldDB" id="A0A4Y7Q6D9"/>
<feature type="compositionally biased region" description="Acidic residues" evidence="2">
    <location>
        <begin position="425"/>
        <end position="439"/>
    </location>
</feature>
<dbReference type="InterPro" id="IPR050863">
    <property type="entry name" value="CenT-Element_Derived"/>
</dbReference>
<dbReference type="InterPro" id="IPR009057">
    <property type="entry name" value="Homeodomain-like_sf"/>
</dbReference>
<evidence type="ECO:0000259" key="3">
    <source>
        <dbReference type="PROSITE" id="PS51253"/>
    </source>
</evidence>
<dbReference type="Gene3D" id="1.10.10.60">
    <property type="entry name" value="Homeodomain-like"/>
    <property type="match status" value="2"/>
</dbReference>
<keyword evidence="5" id="KW-1185">Reference proteome</keyword>
<reference evidence="4 5" key="1">
    <citation type="submission" date="2018-06" db="EMBL/GenBank/DDBJ databases">
        <title>A transcriptomic atlas of mushroom development highlights an independent origin of complex multicellularity.</title>
        <authorList>
            <consortium name="DOE Joint Genome Institute"/>
            <person name="Krizsan K."/>
            <person name="Almasi E."/>
            <person name="Merenyi Z."/>
            <person name="Sahu N."/>
            <person name="Viragh M."/>
            <person name="Koszo T."/>
            <person name="Mondo S."/>
            <person name="Kiss B."/>
            <person name="Balint B."/>
            <person name="Kues U."/>
            <person name="Barry K."/>
            <person name="Hegedus J.C."/>
            <person name="Henrissat B."/>
            <person name="Johnson J."/>
            <person name="Lipzen A."/>
            <person name="Ohm R."/>
            <person name="Nagy I."/>
            <person name="Pangilinan J."/>
            <person name="Yan J."/>
            <person name="Xiong Y."/>
            <person name="Grigoriev I.V."/>
            <person name="Hibbett D.S."/>
            <person name="Nagy L.G."/>
        </authorList>
    </citation>
    <scope>NUCLEOTIDE SEQUENCE [LARGE SCALE GENOMIC DNA]</scope>
    <source>
        <strain evidence="4 5">SZMC22713</strain>
    </source>
</reference>
<dbReference type="EMBL" id="ML170171">
    <property type="protein sequence ID" value="TDL23134.1"/>
    <property type="molecule type" value="Genomic_DNA"/>
</dbReference>
<dbReference type="GO" id="GO:0005634">
    <property type="term" value="C:nucleus"/>
    <property type="evidence" value="ECO:0007669"/>
    <property type="project" value="TreeGrafter"/>
</dbReference>
<evidence type="ECO:0000313" key="5">
    <source>
        <dbReference type="Proteomes" id="UP000294933"/>
    </source>
</evidence>
<organism evidence="4 5">
    <name type="scientific">Rickenella mellea</name>
    <dbReference type="NCBI Taxonomy" id="50990"/>
    <lineage>
        <taxon>Eukaryota</taxon>
        <taxon>Fungi</taxon>
        <taxon>Dikarya</taxon>
        <taxon>Basidiomycota</taxon>
        <taxon>Agaricomycotina</taxon>
        <taxon>Agaricomycetes</taxon>
        <taxon>Hymenochaetales</taxon>
        <taxon>Rickenellaceae</taxon>
        <taxon>Rickenella</taxon>
    </lineage>
</organism>
<dbReference type="GO" id="GO:0003677">
    <property type="term" value="F:DNA binding"/>
    <property type="evidence" value="ECO:0007669"/>
    <property type="project" value="UniProtKB-KW"/>
</dbReference>
<dbReference type="SMART" id="SM00674">
    <property type="entry name" value="CENPB"/>
    <property type="match status" value="1"/>
</dbReference>
<dbReference type="VEuPathDB" id="FungiDB:BD410DRAFT_169686"/>
<feature type="compositionally biased region" description="Polar residues" evidence="2">
    <location>
        <begin position="98"/>
        <end position="115"/>
    </location>
</feature>
<dbReference type="Proteomes" id="UP000294933">
    <property type="component" value="Unassembled WGS sequence"/>
</dbReference>
<feature type="domain" description="HTH CENPB-type" evidence="3">
    <location>
        <begin position="336"/>
        <end position="409"/>
    </location>
</feature>
<keyword evidence="1" id="KW-0238">DNA-binding</keyword>
<feature type="compositionally biased region" description="Low complexity" evidence="2">
    <location>
        <begin position="1"/>
        <end position="10"/>
    </location>
</feature>
<feature type="region of interest" description="Disordered" evidence="2">
    <location>
        <begin position="156"/>
        <end position="241"/>
    </location>
</feature>
<accession>A0A4Y7Q6D9</accession>
<feature type="region of interest" description="Disordered" evidence="2">
    <location>
        <begin position="410"/>
        <end position="461"/>
    </location>
</feature>
<dbReference type="STRING" id="50990.A0A4Y7Q6D9"/>
<feature type="compositionally biased region" description="Pro residues" evidence="2">
    <location>
        <begin position="11"/>
        <end position="20"/>
    </location>
</feature>
<dbReference type="PANTHER" id="PTHR19303:SF70">
    <property type="entry name" value="HTH CENPB-TYPE DOMAIN-CONTAINING PROTEIN"/>
    <property type="match status" value="1"/>
</dbReference>
<evidence type="ECO:0000256" key="1">
    <source>
        <dbReference type="ARBA" id="ARBA00023125"/>
    </source>
</evidence>
<dbReference type="PANTHER" id="PTHR19303">
    <property type="entry name" value="TRANSPOSON"/>
    <property type="match status" value="1"/>
</dbReference>
<dbReference type="OrthoDB" id="9909311at2759"/>
<evidence type="ECO:0000313" key="4">
    <source>
        <dbReference type="EMBL" id="TDL23134.1"/>
    </source>
</evidence>
<dbReference type="InterPro" id="IPR006600">
    <property type="entry name" value="HTH_CenpB_DNA-bd_dom"/>
</dbReference>
<gene>
    <name evidence="4" type="ORF">BD410DRAFT_169686</name>
</gene>
<feature type="compositionally biased region" description="Polar residues" evidence="2">
    <location>
        <begin position="181"/>
        <end position="193"/>
    </location>
</feature>
<protein>
    <recommendedName>
        <fullName evidence="3">HTH CENPB-type domain-containing protein</fullName>
    </recommendedName>
</protein>
<dbReference type="PROSITE" id="PS51253">
    <property type="entry name" value="HTH_CENPB"/>
    <property type="match status" value="1"/>
</dbReference>
<dbReference type="Pfam" id="PF03221">
    <property type="entry name" value="HTH_Tnp_Tc5"/>
    <property type="match status" value="1"/>
</dbReference>
<sequence>MADGQQQSYAPSPPPPPFAGSPPQSRYDMALNADESSRPHTQEFTSHNSPPSQMYASMNNSSESLEFSQHAQNSFTPRPHFSDGNQPPLSPAILPDDMSTNLSSQISGNTGPSRVSTRRQARAAQIHASPYDSHGAINRHSIHTLQAEQSVSMTRPFYVPSPASRPQTPQRITQTRRRYSEQISLGTSPYPTFSSASAASPLHASPPASTSSTISPYGFHPYSTHSRSTSSSTDPRSNSPAMSVLSVVTSLSSCSSVPFPPTPVNDHMLPLEVRRKQKKQRLYNVDRKAICIYAQQNPHARQEDIALQWGVERSTISKILKFKGKWINCPPEEELKAAKHRPSKFPEIEAHMLPWLAECKRNGALITDAMIKAKSKEIGKDIGIGPNQFKGSSGWIENFKHRHGIRKGVWTGVGRNGESMLPPDELSDDQLSPEDETDTTDAVPHPRTIELQNALRETPAASRQTMDMELDDRGLSSSAQGHGLDPSPVPRCQWVEDQPLQYQHEEYHADRLHDAAIDQTTVLQQTSISNDHREIVDLSRDDAEEQVDEAVPLHQGSHPTTPLESVDPFRLQQVETKPFVVEAVETMHAQDAMQYESHHTFQPISSHDTHDLHDVQTYDNDSGIVTAQDANHAMNKVLDYVNSRPGDYVSSNEKDVLVQVQQLLWLSAQGLPDSRTVRT</sequence>
<feature type="region of interest" description="Disordered" evidence="2">
    <location>
        <begin position="1"/>
        <end position="119"/>
    </location>
</feature>
<name>A0A4Y7Q6D9_9AGAM</name>
<feature type="compositionally biased region" description="Low complexity" evidence="2">
    <location>
        <begin position="194"/>
        <end position="216"/>
    </location>
</feature>
<evidence type="ECO:0000256" key="2">
    <source>
        <dbReference type="SAM" id="MobiDB-lite"/>
    </source>
</evidence>
<feature type="compositionally biased region" description="Low complexity" evidence="2">
    <location>
        <begin position="223"/>
        <end position="241"/>
    </location>
</feature>
<feature type="compositionally biased region" description="Polar residues" evidence="2">
    <location>
        <begin position="42"/>
        <end position="76"/>
    </location>
</feature>
<proteinExistence type="predicted"/>